<dbReference type="Pfam" id="PF20622">
    <property type="entry name" value="Big_15"/>
    <property type="match status" value="1"/>
</dbReference>
<evidence type="ECO:0000313" key="3">
    <source>
        <dbReference type="Proteomes" id="UP000019246"/>
    </source>
</evidence>
<evidence type="ECO:0000313" key="2">
    <source>
        <dbReference type="EMBL" id="EUJ16978.1"/>
    </source>
</evidence>
<gene>
    <name evidence="2" type="ORF">MAQA_14574</name>
</gene>
<dbReference type="STRING" id="1265818.MAQA_14574"/>
<accession>W7BAK7</accession>
<sequence>MDRKEITVQSLAGSNLQGKFTGASYNWNTAYVEGTFTGDIEVAYIEVDGAVQPWGGSFNADGTFKYWTKAVKPGSKVTIYGYNKTTQHKELDKYSFTA</sequence>
<comment type="caution">
    <text evidence="2">The sequence shown here is derived from an EMBL/GenBank/DDBJ whole genome shotgun (WGS) entry which is preliminary data.</text>
</comment>
<evidence type="ECO:0000259" key="1">
    <source>
        <dbReference type="Pfam" id="PF20622"/>
    </source>
</evidence>
<reference evidence="2 3" key="1">
    <citation type="journal article" date="2014" name="Int. J. Syst. Evol. Microbiol.">
        <title>Listeria floridensis sp. nov., Listeria aquatica sp. nov., Listeria cornellensis sp. nov., Listeria riparia sp. nov. and Listeria grandensis sp. nov., from agricultural and natural environments.</title>
        <authorList>
            <person name="den Bakker H.C."/>
            <person name="Warchocki S."/>
            <person name="Wright E.M."/>
            <person name="Allred A.F."/>
            <person name="Ahlstrom C."/>
            <person name="Manuel C.S."/>
            <person name="Stasiewicz M.J."/>
            <person name="Burrell A."/>
            <person name="Roof S."/>
            <person name="Strawn L."/>
            <person name="Fortes E.D."/>
            <person name="Nightingale K.K."/>
            <person name="Kephart D."/>
            <person name="Wiedmann M."/>
        </authorList>
    </citation>
    <scope>NUCLEOTIDE SEQUENCE [LARGE SCALE GENOMIC DNA]</scope>
    <source>
        <strain evidence="2 3">FSL S10-1188</strain>
    </source>
</reference>
<dbReference type="AlphaFoldDB" id="W7BAK7"/>
<proteinExistence type="predicted"/>
<dbReference type="InterPro" id="IPR046746">
    <property type="entry name" value="Big_15"/>
</dbReference>
<dbReference type="EMBL" id="AOCG01000016">
    <property type="protein sequence ID" value="EUJ16978.1"/>
    <property type="molecule type" value="Genomic_DNA"/>
</dbReference>
<keyword evidence="3" id="KW-1185">Reference proteome</keyword>
<protein>
    <submittedName>
        <fullName evidence="2">Cell wall anchor domain-containing protein</fullName>
    </submittedName>
</protein>
<name>W7BAK7_9LIST</name>
<dbReference type="PATRIC" id="fig|1265818.5.peg.2935"/>
<dbReference type="Proteomes" id="UP000019246">
    <property type="component" value="Unassembled WGS sequence"/>
</dbReference>
<feature type="domain" description="Bacterial Ig" evidence="1">
    <location>
        <begin position="18"/>
        <end position="93"/>
    </location>
</feature>
<dbReference type="RefSeq" id="WP_036074209.1">
    <property type="nucleotide sequence ID" value="NZ_AOCG01000016.1"/>
</dbReference>
<organism evidence="2 3">
    <name type="scientific">Listeria aquatica FSL S10-1188</name>
    <dbReference type="NCBI Taxonomy" id="1265818"/>
    <lineage>
        <taxon>Bacteria</taxon>
        <taxon>Bacillati</taxon>
        <taxon>Bacillota</taxon>
        <taxon>Bacilli</taxon>
        <taxon>Bacillales</taxon>
        <taxon>Listeriaceae</taxon>
        <taxon>Listeria</taxon>
    </lineage>
</organism>